<evidence type="ECO:0000313" key="3">
    <source>
        <dbReference type="Proteomes" id="UP001164737"/>
    </source>
</evidence>
<evidence type="ECO:0000256" key="1">
    <source>
        <dbReference type="SAM" id="MobiDB-lite"/>
    </source>
</evidence>
<reference evidence="2" key="1">
    <citation type="submission" date="2022-10" db="EMBL/GenBank/DDBJ databases">
        <title>Complete genome sequence resource for Xanthomonas hortorum isolated from Greek Oregano.</title>
        <authorList>
            <person name="Gonzalez-Tobon J."/>
            <person name="Helmann T.C."/>
            <person name="Daughtrey M."/>
            <person name="Stodghill P.V."/>
            <person name="Filiatrault M.J."/>
        </authorList>
    </citation>
    <scope>NUCLEOTIDE SEQUENCE</scope>
    <source>
        <strain evidence="2">Oregano 108</strain>
    </source>
</reference>
<gene>
    <name evidence="2" type="ORF">OEG85_09115</name>
</gene>
<feature type="region of interest" description="Disordered" evidence="1">
    <location>
        <begin position="1"/>
        <end position="31"/>
    </location>
</feature>
<proteinExistence type="predicted"/>
<protein>
    <submittedName>
        <fullName evidence="2">Uncharacterized protein</fullName>
    </submittedName>
</protein>
<accession>A0AA47ID51</accession>
<dbReference type="AlphaFoldDB" id="A0AA47ID51"/>
<name>A0AA47ID51_9XANT</name>
<organism evidence="2 3">
    <name type="scientific">Xanthomonas hortorum</name>
    <dbReference type="NCBI Taxonomy" id="56454"/>
    <lineage>
        <taxon>Bacteria</taxon>
        <taxon>Pseudomonadati</taxon>
        <taxon>Pseudomonadota</taxon>
        <taxon>Gammaproteobacteria</taxon>
        <taxon>Lysobacterales</taxon>
        <taxon>Lysobacteraceae</taxon>
        <taxon>Xanthomonas</taxon>
    </lineage>
</organism>
<evidence type="ECO:0000313" key="2">
    <source>
        <dbReference type="EMBL" id="WAH66077.1"/>
    </source>
</evidence>
<sequence>MATTVHHPRAAASGNHPALLSGNTYATRPTRRDPVACDCCNRPIGYFESNRSTRAFAFGELSWILCRECNRSSAAAHPDGEPRELIFSWIVTRAGRFGQQYREAVQAQLGWQA</sequence>
<dbReference type="Proteomes" id="UP001164737">
    <property type="component" value="Chromosome"/>
</dbReference>
<dbReference type="RefSeq" id="WP_268214744.1">
    <property type="nucleotide sequence ID" value="NZ_CP107241.1"/>
</dbReference>
<dbReference type="EMBL" id="CP107241">
    <property type="protein sequence ID" value="WAH66077.1"/>
    <property type="molecule type" value="Genomic_DNA"/>
</dbReference>